<evidence type="ECO:0000313" key="2">
    <source>
        <dbReference type="EMBL" id="NYD28001.1"/>
    </source>
</evidence>
<dbReference type="SMART" id="SM00886">
    <property type="entry name" value="Dabb"/>
    <property type="match status" value="1"/>
</dbReference>
<evidence type="ECO:0000259" key="1">
    <source>
        <dbReference type="PROSITE" id="PS51502"/>
    </source>
</evidence>
<evidence type="ECO:0000313" key="3">
    <source>
        <dbReference type="Proteomes" id="UP000586095"/>
    </source>
</evidence>
<organism evidence="2 3">
    <name type="scientific">Leucobacter aridicollis</name>
    <dbReference type="NCBI Taxonomy" id="283878"/>
    <lineage>
        <taxon>Bacteria</taxon>
        <taxon>Bacillati</taxon>
        <taxon>Actinomycetota</taxon>
        <taxon>Actinomycetes</taxon>
        <taxon>Micrococcales</taxon>
        <taxon>Microbacteriaceae</taxon>
        <taxon>Leucobacter</taxon>
    </lineage>
</organism>
<dbReference type="SUPFAM" id="SSF54909">
    <property type="entry name" value="Dimeric alpha+beta barrel"/>
    <property type="match status" value="1"/>
</dbReference>
<dbReference type="GO" id="GO:0004497">
    <property type="term" value="F:monooxygenase activity"/>
    <property type="evidence" value="ECO:0007669"/>
    <property type="project" value="UniProtKB-KW"/>
</dbReference>
<comment type="caution">
    <text evidence="2">The sequence shown here is derived from an EMBL/GenBank/DDBJ whole genome shotgun (WGS) entry which is preliminary data.</text>
</comment>
<dbReference type="EMBL" id="JACCBD010000001">
    <property type="protein sequence ID" value="NYD28001.1"/>
    <property type="molecule type" value="Genomic_DNA"/>
</dbReference>
<proteinExistence type="predicted"/>
<dbReference type="Gene3D" id="3.30.70.100">
    <property type="match status" value="1"/>
</dbReference>
<dbReference type="InterPro" id="IPR013097">
    <property type="entry name" value="Dabb"/>
</dbReference>
<keyword evidence="2" id="KW-0560">Oxidoreductase</keyword>
<dbReference type="Proteomes" id="UP000586095">
    <property type="component" value="Unassembled WGS sequence"/>
</dbReference>
<dbReference type="AlphaFoldDB" id="A0A852R318"/>
<reference evidence="2 3" key="1">
    <citation type="submission" date="2020-07" db="EMBL/GenBank/DDBJ databases">
        <title>Sequencing the genomes of 1000 actinobacteria strains.</title>
        <authorList>
            <person name="Klenk H.-P."/>
        </authorList>
    </citation>
    <scope>NUCLEOTIDE SEQUENCE [LARGE SCALE GENOMIC DNA]</scope>
    <source>
        <strain evidence="2 3">DSM 17380</strain>
    </source>
</reference>
<keyword evidence="2" id="KW-0503">Monooxygenase</keyword>
<accession>A0A852R318</accession>
<gene>
    <name evidence="2" type="ORF">BJ960_002804</name>
</gene>
<dbReference type="Pfam" id="PF07876">
    <property type="entry name" value="Dabb"/>
    <property type="match status" value="1"/>
</dbReference>
<feature type="domain" description="Stress-response A/B barrel" evidence="1">
    <location>
        <begin position="3"/>
        <end position="98"/>
    </location>
</feature>
<sequence>MTVRHIVSWKMNGETPEDRARQATEIAEALRPLPQTVPGILSLEVHLNAYNVDANWDLVLVSDHEDQAALDVYATHPDHLAVVALVKERAAGRAGVDFEV</sequence>
<protein>
    <submittedName>
        <fullName evidence="2">Quinol monooxygenase YgiN</fullName>
    </submittedName>
</protein>
<dbReference type="RefSeq" id="WP_121076731.1">
    <property type="nucleotide sequence ID" value="NZ_BAAALZ010000001.1"/>
</dbReference>
<dbReference type="PANTHER" id="PTHR37832:SF1">
    <property type="entry name" value="STRESS-RESPONSE A_B BARREL DOMAIN-CONTAINING PROTEIN"/>
    <property type="match status" value="1"/>
</dbReference>
<dbReference type="PANTHER" id="PTHR37832">
    <property type="entry name" value="BLL2683 PROTEIN"/>
    <property type="match status" value="1"/>
</dbReference>
<dbReference type="InterPro" id="IPR011008">
    <property type="entry name" value="Dimeric_a/b-barrel"/>
</dbReference>
<keyword evidence="3" id="KW-1185">Reference proteome</keyword>
<dbReference type="PROSITE" id="PS51502">
    <property type="entry name" value="S_R_A_B_BARREL"/>
    <property type="match status" value="1"/>
</dbReference>
<name>A0A852R318_9MICO</name>